<name>A0A820WV04_9BILA</name>
<proteinExistence type="predicted"/>
<dbReference type="EMBL" id="CAJOBP010007781">
    <property type="protein sequence ID" value="CAF4521727.1"/>
    <property type="molecule type" value="Genomic_DNA"/>
</dbReference>
<protein>
    <submittedName>
        <fullName evidence="1">Uncharacterized protein</fullName>
    </submittedName>
</protein>
<reference evidence="1" key="1">
    <citation type="submission" date="2021-02" db="EMBL/GenBank/DDBJ databases">
        <authorList>
            <person name="Nowell W R."/>
        </authorList>
    </citation>
    <scope>NUCLEOTIDE SEQUENCE</scope>
</reference>
<sequence>MTCAGYYIDLLSDNLTYTIILQIDHLASLFKSTLTLGALNHGRPGRGTEYKQFSK</sequence>
<comment type="caution">
    <text evidence="1">The sequence shown here is derived from an EMBL/GenBank/DDBJ whole genome shotgun (WGS) entry which is preliminary data.</text>
</comment>
<accession>A0A820WV04</accession>
<dbReference type="AlphaFoldDB" id="A0A820WV04"/>
<dbReference type="Proteomes" id="UP000663873">
    <property type="component" value="Unassembled WGS sequence"/>
</dbReference>
<evidence type="ECO:0000313" key="2">
    <source>
        <dbReference type="Proteomes" id="UP000663873"/>
    </source>
</evidence>
<gene>
    <name evidence="1" type="ORF">UJA718_LOCUS27652</name>
</gene>
<organism evidence="1 2">
    <name type="scientific">Rotaria socialis</name>
    <dbReference type="NCBI Taxonomy" id="392032"/>
    <lineage>
        <taxon>Eukaryota</taxon>
        <taxon>Metazoa</taxon>
        <taxon>Spiralia</taxon>
        <taxon>Gnathifera</taxon>
        <taxon>Rotifera</taxon>
        <taxon>Eurotatoria</taxon>
        <taxon>Bdelloidea</taxon>
        <taxon>Philodinida</taxon>
        <taxon>Philodinidae</taxon>
        <taxon>Rotaria</taxon>
    </lineage>
</organism>
<keyword evidence="2" id="KW-1185">Reference proteome</keyword>
<evidence type="ECO:0000313" key="1">
    <source>
        <dbReference type="EMBL" id="CAF4521727.1"/>
    </source>
</evidence>
<feature type="non-terminal residue" evidence="1">
    <location>
        <position position="55"/>
    </location>
</feature>